<dbReference type="EMBL" id="BFBB01000008">
    <property type="protein sequence ID" value="GBF51024.1"/>
    <property type="molecule type" value="Genomic_DNA"/>
</dbReference>
<keyword evidence="2 4" id="KW-0238">DNA-binding</keyword>
<dbReference type="NCBIfam" id="NF008402">
    <property type="entry name" value="PRK11202.1"/>
    <property type="match status" value="1"/>
</dbReference>
<dbReference type="AlphaFoldDB" id="A0A2P2E2F2"/>
<dbReference type="PANTHER" id="PTHR47752">
    <property type="entry name" value="HTH-TYPE TRANSCRIPTIONAL REPRESSOR FABR"/>
    <property type="match status" value="1"/>
</dbReference>
<dbReference type="RefSeq" id="WP_244594397.1">
    <property type="nucleotide sequence ID" value="NZ_BFBB01000008.1"/>
</dbReference>
<dbReference type="Gene3D" id="1.10.357.10">
    <property type="entry name" value="Tetracycline Repressor, domain 2"/>
    <property type="match status" value="1"/>
</dbReference>
<dbReference type="Pfam" id="PF00440">
    <property type="entry name" value="TetR_N"/>
    <property type="match status" value="1"/>
</dbReference>
<comment type="caution">
    <text evidence="6">The sequence shown here is derived from an EMBL/GenBank/DDBJ whole genome shotgun (WGS) entry which is preliminary data.</text>
</comment>
<feature type="DNA-binding region" description="H-T-H motif" evidence="4">
    <location>
        <begin position="43"/>
        <end position="62"/>
    </location>
</feature>
<dbReference type="GO" id="GO:0003677">
    <property type="term" value="F:DNA binding"/>
    <property type="evidence" value="ECO:0007669"/>
    <property type="project" value="UniProtKB-UniRule"/>
</dbReference>
<accession>A0A2P2E2F2</accession>
<sequence>MNNRLLRSMKLNQRYLQKLKTRTTLIQAALELMGEEKGLGELSLREVAGEAGIVPAAFYRHFKNMEELGLAVVDDMGGKLRIILRDARKSGAYRAALRGSLDLFFGYVNKNRLLFRFLSREKTGGNKRIRKAIRIEMSFIASELAADMRMPKSIPFSDIEFVSEMIVSNAFNMSNEYLDAEKNDEKELRRIKIKTLKQLRLIFIGGIRAKRIKRKKGGSPNP</sequence>
<proteinExistence type="predicted"/>
<organism evidence="6 7">
    <name type="scientific">Leptospira ryugenii</name>
    <dbReference type="NCBI Taxonomy" id="1917863"/>
    <lineage>
        <taxon>Bacteria</taxon>
        <taxon>Pseudomonadati</taxon>
        <taxon>Spirochaetota</taxon>
        <taxon>Spirochaetia</taxon>
        <taxon>Leptospirales</taxon>
        <taxon>Leptospiraceae</taxon>
        <taxon>Leptospira</taxon>
    </lineage>
</organism>
<gene>
    <name evidence="6" type="ORF">LPTSP4_25550</name>
</gene>
<evidence type="ECO:0000313" key="7">
    <source>
        <dbReference type="Proteomes" id="UP000245133"/>
    </source>
</evidence>
<evidence type="ECO:0000259" key="5">
    <source>
        <dbReference type="PROSITE" id="PS50977"/>
    </source>
</evidence>
<keyword evidence="1" id="KW-0805">Transcription regulation</keyword>
<keyword evidence="7" id="KW-1185">Reference proteome</keyword>
<dbReference type="PANTHER" id="PTHR47752:SF1">
    <property type="entry name" value="HTH-TYPE TRANSCRIPTIONAL REPRESSOR FABR"/>
    <property type="match status" value="1"/>
</dbReference>
<dbReference type="InterPro" id="IPR054129">
    <property type="entry name" value="DesT_TetR_C"/>
</dbReference>
<dbReference type="PROSITE" id="PS50977">
    <property type="entry name" value="HTH_TETR_2"/>
    <property type="match status" value="1"/>
</dbReference>
<evidence type="ECO:0000256" key="4">
    <source>
        <dbReference type="PROSITE-ProRule" id="PRU00335"/>
    </source>
</evidence>
<dbReference type="InterPro" id="IPR001647">
    <property type="entry name" value="HTH_TetR"/>
</dbReference>
<evidence type="ECO:0000256" key="2">
    <source>
        <dbReference type="ARBA" id="ARBA00023125"/>
    </source>
</evidence>
<evidence type="ECO:0000313" key="6">
    <source>
        <dbReference type="EMBL" id="GBF51024.1"/>
    </source>
</evidence>
<evidence type="ECO:0000256" key="1">
    <source>
        <dbReference type="ARBA" id="ARBA00023015"/>
    </source>
</evidence>
<reference evidence="6 7" key="1">
    <citation type="submission" date="2018-02" db="EMBL/GenBank/DDBJ databases">
        <title>Novel Leptospira species isolated from soil and water in Japan.</title>
        <authorList>
            <person name="Nakao R."/>
            <person name="Masuzawa T."/>
        </authorList>
    </citation>
    <scope>NUCLEOTIDE SEQUENCE [LARGE SCALE GENOMIC DNA]</scope>
    <source>
        <strain evidence="6 7">YH101</strain>
    </source>
</reference>
<dbReference type="InterPro" id="IPR050692">
    <property type="entry name" value="HTH_transcr_repressor_FabR"/>
</dbReference>
<evidence type="ECO:0000256" key="3">
    <source>
        <dbReference type="ARBA" id="ARBA00023163"/>
    </source>
</evidence>
<dbReference type="Pfam" id="PF21943">
    <property type="entry name" value="TetR_C_46"/>
    <property type="match status" value="1"/>
</dbReference>
<name>A0A2P2E2F2_9LEPT</name>
<dbReference type="Proteomes" id="UP000245133">
    <property type="component" value="Unassembled WGS sequence"/>
</dbReference>
<dbReference type="Gene3D" id="1.10.10.60">
    <property type="entry name" value="Homeodomain-like"/>
    <property type="match status" value="1"/>
</dbReference>
<feature type="domain" description="HTH tetR-type" evidence="5">
    <location>
        <begin position="19"/>
        <end position="80"/>
    </location>
</feature>
<dbReference type="InterPro" id="IPR009057">
    <property type="entry name" value="Homeodomain-like_sf"/>
</dbReference>
<dbReference type="SUPFAM" id="SSF46689">
    <property type="entry name" value="Homeodomain-like"/>
    <property type="match status" value="1"/>
</dbReference>
<keyword evidence="3" id="KW-0804">Transcription</keyword>
<protein>
    <submittedName>
        <fullName evidence="6">Transcriptional regulator, TetR family</fullName>
    </submittedName>
</protein>